<accession>A0ABD1L8W2</accession>
<protein>
    <submittedName>
        <fullName evidence="1">Uncharacterized protein</fullName>
    </submittedName>
</protein>
<gene>
    <name evidence="1" type="ORF">Fmac_028931</name>
</gene>
<dbReference type="Proteomes" id="UP001603857">
    <property type="component" value="Unassembled WGS sequence"/>
</dbReference>
<evidence type="ECO:0000313" key="2">
    <source>
        <dbReference type="Proteomes" id="UP001603857"/>
    </source>
</evidence>
<evidence type="ECO:0000313" key="1">
    <source>
        <dbReference type="EMBL" id="KAL2319962.1"/>
    </source>
</evidence>
<dbReference type="AlphaFoldDB" id="A0ABD1L8W2"/>
<organism evidence="1 2">
    <name type="scientific">Flemingia macrophylla</name>
    <dbReference type="NCBI Taxonomy" id="520843"/>
    <lineage>
        <taxon>Eukaryota</taxon>
        <taxon>Viridiplantae</taxon>
        <taxon>Streptophyta</taxon>
        <taxon>Embryophyta</taxon>
        <taxon>Tracheophyta</taxon>
        <taxon>Spermatophyta</taxon>
        <taxon>Magnoliopsida</taxon>
        <taxon>eudicotyledons</taxon>
        <taxon>Gunneridae</taxon>
        <taxon>Pentapetalae</taxon>
        <taxon>rosids</taxon>
        <taxon>fabids</taxon>
        <taxon>Fabales</taxon>
        <taxon>Fabaceae</taxon>
        <taxon>Papilionoideae</taxon>
        <taxon>50 kb inversion clade</taxon>
        <taxon>NPAAA clade</taxon>
        <taxon>indigoferoid/millettioid clade</taxon>
        <taxon>Phaseoleae</taxon>
        <taxon>Flemingia</taxon>
    </lineage>
</organism>
<reference evidence="1 2" key="1">
    <citation type="submission" date="2024-08" db="EMBL/GenBank/DDBJ databases">
        <title>Insights into the chromosomal genome structure of Flemingia macrophylla.</title>
        <authorList>
            <person name="Ding Y."/>
            <person name="Zhao Y."/>
            <person name="Bi W."/>
            <person name="Wu M."/>
            <person name="Zhao G."/>
            <person name="Gong Y."/>
            <person name="Li W."/>
            <person name="Zhang P."/>
        </authorList>
    </citation>
    <scope>NUCLEOTIDE SEQUENCE [LARGE SCALE GENOMIC DNA]</scope>
    <source>
        <strain evidence="1">DYQJB</strain>
        <tissue evidence="1">Leaf</tissue>
    </source>
</reference>
<dbReference type="EMBL" id="JBGMDY010000010">
    <property type="protein sequence ID" value="KAL2319962.1"/>
    <property type="molecule type" value="Genomic_DNA"/>
</dbReference>
<proteinExistence type="predicted"/>
<sequence length="121" mass="13367">MEGFSIQVFILYTSDAIKANAIKTIFSDCASSSALAFSLTKGIALLTLNLTKPDPVFVHGFMSLSASEEMPIRVELRAFFDVHDQQSYPGGVHLEITGQNASQSLELAFNIAERLWKKRLN</sequence>
<comment type="caution">
    <text evidence="1">The sequence shown here is derived from an EMBL/GenBank/DDBJ whole genome shotgun (WGS) entry which is preliminary data.</text>
</comment>
<dbReference type="SUPFAM" id="SSF51569">
    <property type="entry name" value="Aldolase"/>
    <property type="match status" value="1"/>
</dbReference>
<name>A0ABD1L8W2_9FABA</name>
<keyword evidence="2" id="KW-1185">Reference proteome</keyword>